<name>A0A1M3KW18_9BACT</name>
<gene>
    <name evidence="1" type="ORF">BGO89_08620</name>
</gene>
<reference evidence="1 2" key="1">
    <citation type="submission" date="2016-09" db="EMBL/GenBank/DDBJ databases">
        <title>Genome-resolved meta-omics ties microbial dynamics to process performance in biotechnology for thiocyanate degradation.</title>
        <authorList>
            <person name="Kantor R.S."/>
            <person name="Huddy R.J."/>
            <person name="Iyer R."/>
            <person name="Thomas B.C."/>
            <person name="Brown C.T."/>
            <person name="Anantharaman K."/>
            <person name="Tringe S."/>
            <person name="Hettich R.L."/>
            <person name="Harrison S.T."/>
            <person name="Banfield J.F."/>
        </authorList>
    </citation>
    <scope>NUCLEOTIDE SEQUENCE [LARGE SCALE GENOMIC DNA]</scope>
    <source>
        <strain evidence="1">59-99</strain>
    </source>
</reference>
<proteinExistence type="predicted"/>
<dbReference type="STRING" id="1895771.BGO89_08620"/>
<dbReference type="EMBL" id="MKVH01000024">
    <property type="protein sequence ID" value="OJX56608.1"/>
    <property type="molecule type" value="Genomic_DNA"/>
</dbReference>
<protein>
    <submittedName>
        <fullName evidence="1">Uncharacterized protein</fullName>
    </submittedName>
</protein>
<evidence type="ECO:0000313" key="2">
    <source>
        <dbReference type="Proteomes" id="UP000184233"/>
    </source>
</evidence>
<accession>A0A1M3KW18</accession>
<dbReference type="Proteomes" id="UP000184233">
    <property type="component" value="Unassembled WGS sequence"/>
</dbReference>
<evidence type="ECO:0000313" key="1">
    <source>
        <dbReference type="EMBL" id="OJX56608.1"/>
    </source>
</evidence>
<comment type="caution">
    <text evidence="1">The sequence shown here is derived from an EMBL/GenBank/DDBJ whole genome shotgun (WGS) entry which is preliminary data.</text>
</comment>
<organism evidence="1 2">
    <name type="scientific">Candidatus Kapaibacterium thiocyanatum</name>
    <dbReference type="NCBI Taxonomy" id="1895771"/>
    <lineage>
        <taxon>Bacteria</taxon>
        <taxon>Pseudomonadati</taxon>
        <taxon>Candidatus Kapaibacteriota</taxon>
        <taxon>Candidatus Kapaibacteriia</taxon>
        <taxon>Candidatus Kapaibacteriales</taxon>
        <taxon>Candidatus Kapaibacteriaceae</taxon>
        <taxon>Candidatus Kapaibacterium</taxon>
    </lineage>
</organism>
<sequence>MLIRKNSNDSFTGTRRYPMGTLNLELFTKAGHDLESSQYRILAGIASVRSDFHHSRLYPTLPDLIELTSILETIRQQGEHYRRNLPKTITGVDLETKTLTLDAVPADQEAVEHLFTLIMWALPSLKLLVEEGTAMFDFVSQHMSLDIVGIMPIYKDEGYVMIPDLRTQIFHILRYELALFTAEQEQYRAMRTIEVETRDARYVQEAPESIKLELVRGHRDLPNPATYICDTDLDFPFEETILPVAKRKLMRHLIS</sequence>
<dbReference type="AlphaFoldDB" id="A0A1M3KW18"/>